<feature type="compositionally biased region" description="Basic and acidic residues" evidence="6">
    <location>
        <begin position="757"/>
        <end position="766"/>
    </location>
</feature>
<evidence type="ECO:0000256" key="4">
    <source>
        <dbReference type="ARBA" id="ARBA00023163"/>
    </source>
</evidence>
<feature type="compositionally biased region" description="Polar residues" evidence="6">
    <location>
        <begin position="815"/>
        <end position="839"/>
    </location>
</feature>
<reference evidence="8" key="1">
    <citation type="submission" date="2023-01" db="EMBL/GenBank/DDBJ databases">
        <title>The chitinases involved in constricting ring structure development in the nematode-trapping fungus Drechslerella dactyloides.</title>
        <authorList>
            <person name="Wang R."/>
            <person name="Zhang L."/>
            <person name="Tang P."/>
            <person name="Li S."/>
            <person name="Liang L."/>
        </authorList>
    </citation>
    <scope>NUCLEOTIDE SEQUENCE</scope>
    <source>
        <strain evidence="8">YMF1.00031</strain>
    </source>
</reference>
<comment type="caution">
    <text evidence="8">The sequence shown here is derived from an EMBL/GenBank/DDBJ whole genome shotgun (WGS) entry which is preliminary data.</text>
</comment>
<feature type="compositionally biased region" description="Polar residues" evidence="6">
    <location>
        <begin position="702"/>
        <end position="733"/>
    </location>
</feature>
<evidence type="ECO:0000259" key="7">
    <source>
        <dbReference type="PROSITE" id="PS50048"/>
    </source>
</evidence>
<dbReference type="Gene3D" id="4.10.240.10">
    <property type="entry name" value="Zn(2)-C6 fungal-type DNA-binding domain"/>
    <property type="match status" value="1"/>
</dbReference>
<dbReference type="InterPro" id="IPR001138">
    <property type="entry name" value="Zn2Cys6_DnaBD"/>
</dbReference>
<keyword evidence="2" id="KW-0479">Metal-binding</keyword>
<evidence type="ECO:0000256" key="6">
    <source>
        <dbReference type="SAM" id="MobiDB-lite"/>
    </source>
</evidence>
<evidence type="ECO:0000256" key="5">
    <source>
        <dbReference type="ARBA" id="ARBA00023242"/>
    </source>
</evidence>
<feature type="compositionally biased region" description="Polar residues" evidence="6">
    <location>
        <begin position="767"/>
        <end position="798"/>
    </location>
</feature>
<dbReference type="InterPro" id="IPR050815">
    <property type="entry name" value="TF_fung"/>
</dbReference>
<dbReference type="CDD" id="cd00067">
    <property type="entry name" value="GAL4"/>
    <property type="match status" value="1"/>
</dbReference>
<evidence type="ECO:0000313" key="8">
    <source>
        <dbReference type="EMBL" id="KAJ6259007.1"/>
    </source>
</evidence>
<feature type="compositionally biased region" description="Basic and acidic residues" evidence="6">
    <location>
        <begin position="799"/>
        <end position="814"/>
    </location>
</feature>
<feature type="region of interest" description="Disordered" evidence="6">
    <location>
        <begin position="754"/>
        <end position="878"/>
    </location>
</feature>
<keyword evidence="4" id="KW-0804">Transcription</keyword>
<evidence type="ECO:0000256" key="3">
    <source>
        <dbReference type="ARBA" id="ARBA00023015"/>
    </source>
</evidence>
<feature type="region of interest" description="Disordered" evidence="6">
    <location>
        <begin position="614"/>
        <end position="646"/>
    </location>
</feature>
<dbReference type="PROSITE" id="PS00463">
    <property type="entry name" value="ZN2_CY6_FUNGAL_1"/>
    <property type="match status" value="1"/>
</dbReference>
<keyword evidence="9" id="KW-1185">Reference proteome</keyword>
<dbReference type="GO" id="GO:0003677">
    <property type="term" value="F:DNA binding"/>
    <property type="evidence" value="ECO:0007669"/>
    <property type="project" value="InterPro"/>
</dbReference>
<dbReference type="PANTHER" id="PTHR47338">
    <property type="entry name" value="ZN(II)2CYS6 TRANSCRIPTION FACTOR (EUROFUNG)-RELATED"/>
    <property type="match status" value="1"/>
</dbReference>
<name>A0AAD6IVA0_DREDA</name>
<dbReference type="InterPro" id="IPR036864">
    <property type="entry name" value="Zn2-C6_fun-type_DNA-bd_sf"/>
</dbReference>
<feature type="region of interest" description="Disordered" evidence="6">
    <location>
        <begin position="106"/>
        <end position="138"/>
    </location>
</feature>
<feature type="region of interest" description="Disordered" evidence="6">
    <location>
        <begin position="182"/>
        <end position="201"/>
    </location>
</feature>
<feature type="domain" description="Zn(2)-C6 fungal-type" evidence="7">
    <location>
        <begin position="14"/>
        <end position="46"/>
    </location>
</feature>
<feature type="compositionally biased region" description="Low complexity" evidence="6">
    <location>
        <begin position="840"/>
        <end position="851"/>
    </location>
</feature>
<dbReference type="PANTHER" id="PTHR47338:SF5">
    <property type="entry name" value="ZN(II)2CYS6 TRANSCRIPTION FACTOR (EUROFUNG)"/>
    <property type="match status" value="1"/>
</dbReference>
<feature type="compositionally biased region" description="Polar residues" evidence="6">
    <location>
        <begin position="861"/>
        <end position="874"/>
    </location>
</feature>
<dbReference type="GO" id="GO:0006351">
    <property type="term" value="P:DNA-templated transcription"/>
    <property type="evidence" value="ECO:0007669"/>
    <property type="project" value="InterPro"/>
</dbReference>
<comment type="subcellular location">
    <subcellularLocation>
        <location evidence="1">Nucleus</location>
    </subcellularLocation>
</comment>
<keyword evidence="5" id="KW-0539">Nucleus</keyword>
<dbReference type="SMART" id="SM00066">
    <property type="entry name" value="GAL4"/>
    <property type="match status" value="1"/>
</dbReference>
<dbReference type="AlphaFoldDB" id="A0AAD6IVA0"/>
<dbReference type="SUPFAM" id="SSF57701">
    <property type="entry name" value="Zn2/Cys6 DNA-binding domain"/>
    <property type="match status" value="1"/>
</dbReference>
<dbReference type="InterPro" id="IPR007219">
    <property type="entry name" value="XnlR_reg_dom"/>
</dbReference>
<dbReference type="Pfam" id="PF00172">
    <property type="entry name" value="Zn_clus"/>
    <property type="match status" value="1"/>
</dbReference>
<accession>A0AAD6IVA0</accession>
<dbReference type="GO" id="GO:0005634">
    <property type="term" value="C:nucleus"/>
    <property type="evidence" value="ECO:0007669"/>
    <property type="project" value="UniProtKB-SubCell"/>
</dbReference>
<gene>
    <name evidence="8" type="ORF">Dda_5903</name>
</gene>
<keyword evidence="3" id="KW-0805">Transcription regulation</keyword>
<protein>
    <recommendedName>
        <fullName evidence="7">Zn(2)-C6 fungal-type domain-containing protein</fullName>
    </recommendedName>
</protein>
<proteinExistence type="predicted"/>
<feature type="compositionally biased region" description="Low complexity" evidence="6">
    <location>
        <begin position="188"/>
        <end position="198"/>
    </location>
</feature>
<dbReference type="GO" id="GO:0008270">
    <property type="term" value="F:zinc ion binding"/>
    <property type="evidence" value="ECO:0007669"/>
    <property type="project" value="InterPro"/>
</dbReference>
<organism evidence="8 9">
    <name type="scientific">Drechslerella dactyloides</name>
    <name type="common">Nematode-trapping fungus</name>
    <name type="synonym">Arthrobotrys dactyloides</name>
    <dbReference type="NCBI Taxonomy" id="74499"/>
    <lineage>
        <taxon>Eukaryota</taxon>
        <taxon>Fungi</taxon>
        <taxon>Dikarya</taxon>
        <taxon>Ascomycota</taxon>
        <taxon>Pezizomycotina</taxon>
        <taxon>Orbiliomycetes</taxon>
        <taxon>Orbiliales</taxon>
        <taxon>Orbiliaceae</taxon>
        <taxon>Drechslerella</taxon>
    </lineage>
</organism>
<evidence type="ECO:0000256" key="2">
    <source>
        <dbReference type="ARBA" id="ARBA00022723"/>
    </source>
</evidence>
<dbReference type="CDD" id="cd12148">
    <property type="entry name" value="fungal_TF_MHR"/>
    <property type="match status" value="1"/>
</dbReference>
<feature type="region of interest" description="Disordered" evidence="6">
    <location>
        <begin position="675"/>
        <end position="733"/>
    </location>
</feature>
<dbReference type="EMBL" id="JAQGDS010000007">
    <property type="protein sequence ID" value="KAJ6259007.1"/>
    <property type="molecule type" value="Genomic_DNA"/>
</dbReference>
<dbReference type="Pfam" id="PF04082">
    <property type="entry name" value="Fungal_trans"/>
    <property type="match status" value="1"/>
</dbReference>
<dbReference type="Proteomes" id="UP001221413">
    <property type="component" value="Unassembled WGS sequence"/>
</dbReference>
<evidence type="ECO:0000256" key="1">
    <source>
        <dbReference type="ARBA" id="ARBA00004123"/>
    </source>
</evidence>
<dbReference type="PROSITE" id="PS50048">
    <property type="entry name" value="ZN2_CY6_FUNGAL_2"/>
    <property type="match status" value="1"/>
</dbReference>
<sequence>MEKPGNPKMRSSIACARCRKSKVKCLNNGVNTTCRACEATGRECTYPPPAVPGNTELFFIDRYEIAQSDHEVYRRKAITTRAAPQRDLSHLRQLLYTAVPMLKARSRPKKLPIGPQGQYPSAGQGLNPRDGSQRPLSEALDSTVLTPTVWSGIYDLLTMHYPHLPILHRPTFLRPLTEAPTDAEAVHTATPPANSTSATPPPSPSSFLLLAVLTLTARFSVQLIQYHNTTAINTSEYYATALKSKLMVMNQGASDPEDDGFLTPSLAKVQSLIMLAVHELGQSHGQSAWQWLGIAVKMCQLLNLPPPAPNLVKGWIAEESERRTWWAVVMLDRMLSNTGGNNGRSYAYGWERVRGVPLPCSERSWLFSERITAGVLDTPILASTPPQATGNELSHSLKNGVTEDGELVEFPKEEESVHARLIRLVDIWGRVAIYLCNPATSLSTAETLGQELERWKAGLPKSLSYSHKNLLAHIAERSSSSYALLHIIYFLSILLLHRESLPVLPPSNAPPATPNKCFSAARKITEIAREMHTWLSLPLTPIICFAIYSTAWVGTYGLHYPHMTGPPGNGMGSGDARFLLCMIESWRSKWHVADGWVRALGSLHSFLRRKRKAAEVTDMASSRKRRRSVGSDDMTLADPRPATPGAEDVTAAYNEEMKMFNKTIIDFLTLSLGGSSSSSRDGHRQTKRSKSHIGSAGAGSDTEMTNAPPTSTPAANQPVTVTTSNPGDSWVAVNTMNRQDPNRALHGLLAAAQAGENSREQLHQRSESSSNVPTPQTGNQPAWNTAETATPQRATPHSLSDRVSPEAHPNKPEHSPSSPTLNVSLSHVSKPTESNGNILTSSASATVPPSSQGTDRPGSAQEVTATKPDSPSDSSDIHEKEVVVFEGWGTLGLAKVDLVGFVEGKLWEHWASGQPGWFEVGPDRGLEAEAE</sequence>
<dbReference type="GO" id="GO:0000981">
    <property type="term" value="F:DNA-binding transcription factor activity, RNA polymerase II-specific"/>
    <property type="evidence" value="ECO:0007669"/>
    <property type="project" value="InterPro"/>
</dbReference>
<evidence type="ECO:0000313" key="9">
    <source>
        <dbReference type="Proteomes" id="UP001221413"/>
    </source>
</evidence>